<organism evidence="1 2">
    <name type="scientific">Methyloversatilis universalis (strain ATCC BAA-1314 / DSM 25237 / JCM 13912 / CCUG 52030 / FAM5)</name>
    <dbReference type="NCBI Taxonomy" id="1000565"/>
    <lineage>
        <taxon>Bacteria</taxon>
        <taxon>Pseudomonadati</taxon>
        <taxon>Pseudomonadota</taxon>
        <taxon>Betaproteobacteria</taxon>
        <taxon>Nitrosomonadales</taxon>
        <taxon>Sterolibacteriaceae</taxon>
        <taxon>Methyloversatilis</taxon>
    </lineage>
</organism>
<comment type="caution">
    <text evidence="1">The sequence shown here is derived from an EMBL/GenBank/DDBJ whole genome shotgun (WGS) entry which is preliminary data.</text>
</comment>
<protein>
    <submittedName>
        <fullName evidence="1">Uncharacterized protein</fullName>
    </submittedName>
</protein>
<sequence>MTQMTRHAQVRTQQRSIPPMLIDILLQFGESEPAGDGATKVFFNKTSRKQFKAYAGPLARILEEYLDVYVVVNKADQVITTAHRTERIRRH</sequence>
<proteinExistence type="predicted"/>
<evidence type="ECO:0000313" key="2">
    <source>
        <dbReference type="Proteomes" id="UP000005019"/>
    </source>
</evidence>
<name>F5RG09_METUF</name>
<dbReference type="Proteomes" id="UP000005019">
    <property type="component" value="Unassembled WGS sequence"/>
</dbReference>
<accession>F5RG09</accession>
<dbReference type="EMBL" id="AFHG01000057">
    <property type="protein sequence ID" value="EGK70497.1"/>
    <property type="molecule type" value="Genomic_DNA"/>
</dbReference>
<keyword evidence="2" id="KW-1185">Reference proteome</keyword>
<dbReference type="AlphaFoldDB" id="F5RG09"/>
<evidence type="ECO:0000313" key="1">
    <source>
        <dbReference type="EMBL" id="EGK70497.1"/>
    </source>
</evidence>
<reference evidence="1 2" key="1">
    <citation type="journal article" date="2011" name="J. Bacteriol.">
        <title>Genome sequence of Methyloversatilis universalis FAM5T, a methylotrophic representative of the order Rhodocyclales.</title>
        <authorList>
            <person name="Kittichotirat W."/>
            <person name="Good N.M."/>
            <person name="Hall R."/>
            <person name="Bringel F."/>
            <person name="Lajus A."/>
            <person name="Medigue C."/>
            <person name="Smalley N.E."/>
            <person name="Beck D."/>
            <person name="Bumgarner R."/>
            <person name="Vuilleumier S."/>
            <person name="Kalyuzhnaya M.G."/>
        </authorList>
    </citation>
    <scope>NUCLEOTIDE SEQUENCE [LARGE SCALE GENOMIC DNA]</scope>
    <source>
        <strain evidence="2">ATCC BAA-1314 / JCM 13912 / FAM5</strain>
    </source>
</reference>
<dbReference type="RefSeq" id="WP_008063804.1">
    <property type="nucleotide sequence ID" value="NZ_AFHG01000057.1"/>
</dbReference>
<dbReference type="eggNOG" id="ENOG5033CPA">
    <property type="taxonomic scope" value="Bacteria"/>
</dbReference>
<gene>
    <name evidence="1" type="ORF">METUNv1_03404</name>
</gene>
<dbReference type="STRING" id="1000565.METUNv1_03404"/>